<comment type="similarity">
    <text evidence="3">Belongs to the 3-beta-HSD family.</text>
</comment>
<dbReference type="STRING" id="542762.A0A4S4EMA4"/>
<gene>
    <name evidence="5" type="ORF">TEA_018836</name>
</gene>
<protein>
    <recommendedName>
        <fullName evidence="4">3-beta hydroxysteroid dehydrogenase/isomerase domain-containing protein</fullName>
    </recommendedName>
</protein>
<dbReference type="Gene3D" id="3.40.50.720">
    <property type="entry name" value="NAD(P)-binding Rossmann-like Domain"/>
    <property type="match status" value="1"/>
</dbReference>
<dbReference type="InterPro" id="IPR036291">
    <property type="entry name" value="NAD(P)-bd_dom_sf"/>
</dbReference>
<name>A0A4S4EMA4_CAMSN</name>
<comment type="caution">
    <text evidence="5">The sequence shown here is derived from an EMBL/GenBank/DDBJ whole genome shotgun (WGS) entry which is preliminary data.</text>
</comment>
<dbReference type="PANTHER" id="PTHR10366:SF483">
    <property type="entry name" value="CINNAMOYL COA REDUCTASE-LIKE PROTEIN"/>
    <property type="match status" value="1"/>
</dbReference>
<keyword evidence="2 3" id="KW-0560">Oxidoreductase</keyword>
<dbReference type="InterPro" id="IPR002225">
    <property type="entry name" value="3Beta_OHSteriod_DH/Estase"/>
</dbReference>
<reference evidence="5 6" key="1">
    <citation type="journal article" date="2018" name="Proc. Natl. Acad. Sci. U.S.A.">
        <title>Draft genome sequence of Camellia sinensis var. sinensis provides insights into the evolution of the tea genome and tea quality.</title>
        <authorList>
            <person name="Wei C."/>
            <person name="Yang H."/>
            <person name="Wang S."/>
            <person name="Zhao J."/>
            <person name="Liu C."/>
            <person name="Gao L."/>
            <person name="Xia E."/>
            <person name="Lu Y."/>
            <person name="Tai Y."/>
            <person name="She G."/>
            <person name="Sun J."/>
            <person name="Cao H."/>
            <person name="Tong W."/>
            <person name="Gao Q."/>
            <person name="Li Y."/>
            <person name="Deng W."/>
            <person name="Jiang X."/>
            <person name="Wang W."/>
            <person name="Chen Q."/>
            <person name="Zhang S."/>
            <person name="Li H."/>
            <person name="Wu J."/>
            <person name="Wang P."/>
            <person name="Li P."/>
            <person name="Shi C."/>
            <person name="Zheng F."/>
            <person name="Jian J."/>
            <person name="Huang B."/>
            <person name="Shan D."/>
            <person name="Shi M."/>
            <person name="Fang C."/>
            <person name="Yue Y."/>
            <person name="Li F."/>
            <person name="Li D."/>
            <person name="Wei S."/>
            <person name="Han B."/>
            <person name="Jiang C."/>
            <person name="Yin Y."/>
            <person name="Xia T."/>
            <person name="Zhang Z."/>
            <person name="Bennetzen J.L."/>
            <person name="Zhao S."/>
            <person name="Wan X."/>
        </authorList>
    </citation>
    <scope>NUCLEOTIDE SEQUENCE [LARGE SCALE GENOMIC DNA]</scope>
    <source>
        <strain evidence="6">cv. Shuchazao</strain>
        <tissue evidence="5">Leaf</tissue>
    </source>
</reference>
<organism evidence="5 6">
    <name type="scientific">Camellia sinensis var. sinensis</name>
    <name type="common">China tea</name>
    <dbReference type="NCBI Taxonomy" id="542762"/>
    <lineage>
        <taxon>Eukaryota</taxon>
        <taxon>Viridiplantae</taxon>
        <taxon>Streptophyta</taxon>
        <taxon>Embryophyta</taxon>
        <taxon>Tracheophyta</taxon>
        <taxon>Spermatophyta</taxon>
        <taxon>Magnoliopsida</taxon>
        <taxon>eudicotyledons</taxon>
        <taxon>Gunneridae</taxon>
        <taxon>Pentapetalae</taxon>
        <taxon>asterids</taxon>
        <taxon>Ericales</taxon>
        <taxon>Theaceae</taxon>
        <taxon>Camellia</taxon>
    </lineage>
</organism>
<dbReference type="AlphaFoldDB" id="A0A4S4EMA4"/>
<keyword evidence="1" id="KW-0521">NADP</keyword>
<dbReference type="Proteomes" id="UP000306102">
    <property type="component" value="Unassembled WGS sequence"/>
</dbReference>
<evidence type="ECO:0000259" key="4">
    <source>
        <dbReference type="Pfam" id="PF01073"/>
    </source>
</evidence>
<keyword evidence="6" id="KW-1185">Reference proteome</keyword>
<dbReference type="CDD" id="cd08958">
    <property type="entry name" value="FR_SDR_e"/>
    <property type="match status" value="1"/>
</dbReference>
<dbReference type="FunFam" id="3.40.50.720:FF:000388">
    <property type="entry name" value="Cinnamoyl-CoA reductase-like SNL6"/>
    <property type="match status" value="1"/>
</dbReference>
<dbReference type="GO" id="GO:0006694">
    <property type="term" value="P:steroid biosynthetic process"/>
    <property type="evidence" value="ECO:0007669"/>
    <property type="project" value="InterPro"/>
</dbReference>
<sequence length="364" mass="40179">MGIVRLCEKQEVEIEEFRRMLLSYAGGVQTRKHQVEFRDQPVTAALGGNDGVAEEKLVCVTSGVSFLGLAIVNRLLIRGYSVRIVVTNEEDMEKLRETELSGEMIGANNRVIAVMADLTDVHNLSQAFDGCRGVFHTAAFVDPAGLSGYSKSMVDIEVKTSENVMEACSGTSSVRNCVLTSSLLACIWRDNSQSDVSSIVDHNSWSDESICVDKKLWYALGKLRAEKAARRTAEQRGLKLVTICPGLITGPEFCHRNPTATIAYLKGAQEMYAYGLLATVDVNRLAEAHVCTFEEMGKTAFGRYVCFDRVIQSEDEAEELAREMGMQTNMISGNSSGSSSFRFELSNVKLSRLMTRTLRCINEC</sequence>
<proteinExistence type="inferred from homology"/>
<evidence type="ECO:0000256" key="2">
    <source>
        <dbReference type="ARBA" id="ARBA00023002"/>
    </source>
</evidence>
<evidence type="ECO:0000256" key="3">
    <source>
        <dbReference type="RuleBase" id="RU004475"/>
    </source>
</evidence>
<evidence type="ECO:0000313" key="5">
    <source>
        <dbReference type="EMBL" id="THG17285.1"/>
    </source>
</evidence>
<dbReference type="GO" id="GO:0016616">
    <property type="term" value="F:oxidoreductase activity, acting on the CH-OH group of donors, NAD or NADP as acceptor"/>
    <property type="evidence" value="ECO:0007669"/>
    <property type="project" value="InterPro"/>
</dbReference>
<dbReference type="SUPFAM" id="SSF51735">
    <property type="entry name" value="NAD(P)-binding Rossmann-fold domains"/>
    <property type="match status" value="1"/>
</dbReference>
<dbReference type="EMBL" id="SDRB02003623">
    <property type="protein sequence ID" value="THG17285.1"/>
    <property type="molecule type" value="Genomic_DNA"/>
</dbReference>
<dbReference type="InterPro" id="IPR050425">
    <property type="entry name" value="NAD(P)_dehydrat-like"/>
</dbReference>
<dbReference type="PANTHER" id="PTHR10366">
    <property type="entry name" value="NAD DEPENDENT EPIMERASE/DEHYDRATASE"/>
    <property type="match status" value="1"/>
</dbReference>
<accession>A0A4S4EMA4</accession>
<dbReference type="Pfam" id="PF01073">
    <property type="entry name" value="3Beta_HSD"/>
    <property type="match status" value="1"/>
</dbReference>
<evidence type="ECO:0000313" key="6">
    <source>
        <dbReference type="Proteomes" id="UP000306102"/>
    </source>
</evidence>
<feature type="domain" description="3-beta hydroxysteroid dehydrogenase/isomerase" evidence="4">
    <location>
        <begin position="60"/>
        <end position="296"/>
    </location>
</feature>
<evidence type="ECO:0000256" key="1">
    <source>
        <dbReference type="ARBA" id="ARBA00022857"/>
    </source>
</evidence>